<reference evidence="5" key="1">
    <citation type="journal article" date="2019" name="Int. J. Syst. Evol. Microbiol.">
        <title>The Global Catalogue of Microorganisms (GCM) 10K type strain sequencing project: providing services to taxonomists for standard genome sequencing and annotation.</title>
        <authorList>
            <consortium name="The Broad Institute Genomics Platform"/>
            <consortium name="The Broad Institute Genome Sequencing Center for Infectious Disease"/>
            <person name="Wu L."/>
            <person name="Ma J."/>
        </authorList>
    </citation>
    <scope>NUCLEOTIDE SEQUENCE [LARGE SCALE GENOMIC DNA]</scope>
    <source>
        <strain evidence="5">JCM 3272</strain>
    </source>
</reference>
<dbReference type="RefSeq" id="WP_344610644.1">
    <property type="nucleotide sequence ID" value="NZ_BAAARV010000005.1"/>
</dbReference>
<feature type="binding site" evidence="2">
    <location>
        <position position="134"/>
    </location>
    <ligand>
        <name>Fe cation</name>
        <dbReference type="ChEBI" id="CHEBI:24875"/>
    </ligand>
</feature>
<dbReference type="InterPro" id="IPR023635">
    <property type="entry name" value="Peptide_deformylase"/>
</dbReference>
<feature type="region of interest" description="Disordered" evidence="3">
    <location>
        <begin position="1"/>
        <end position="24"/>
    </location>
</feature>
<evidence type="ECO:0000256" key="1">
    <source>
        <dbReference type="ARBA" id="ARBA00010759"/>
    </source>
</evidence>
<feature type="binding site" evidence="2">
    <location>
        <position position="181"/>
    </location>
    <ligand>
        <name>Fe cation</name>
        <dbReference type="ChEBI" id="CHEBI:24875"/>
    </ligand>
</feature>
<dbReference type="SUPFAM" id="SSF56420">
    <property type="entry name" value="Peptide deformylase"/>
    <property type="match status" value="1"/>
</dbReference>
<dbReference type="Proteomes" id="UP001501444">
    <property type="component" value="Unassembled WGS sequence"/>
</dbReference>
<dbReference type="EC" id="3.5.1.88" evidence="2"/>
<keyword evidence="5" id="KW-1185">Reference proteome</keyword>
<accession>A0ABP5SDT2</accession>
<keyword evidence="2" id="KW-0408">Iron</keyword>
<dbReference type="Gene3D" id="3.90.45.10">
    <property type="entry name" value="Peptide deformylase"/>
    <property type="match status" value="1"/>
</dbReference>
<keyword evidence="2" id="KW-0378">Hydrolase</keyword>
<comment type="caution">
    <text evidence="4">The sequence shown here is derived from an EMBL/GenBank/DDBJ whole genome shotgun (WGS) entry which is preliminary data.</text>
</comment>
<evidence type="ECO:0000256" key="2">
    <source>
        <dbReference type="HAMAP-Rule" id="MF_00163"/>
    </source>
</evidence>
<dbReference type="Pfam" id="PF01327">
    <property type="entry name" value="Pep_deformylase"/>
    <property type="match status" value="1"/>
</dbReference>
<dbReference type="PANTHER" id="PTHR10458">
    <property type="entry name" value="PEPTIDE DEFORMYLASE"/>
    <property type="match status" value="1"/>
</dbReference>
<feature type="binding site" evidence="2">
    <location>
        <position position="177"/>
    </location>
    <ligand>
        <name>Fe cation</name>
        <dbReference type="ChEBI" id="CHEBI:24875"/>
    </ligand>
</feature>
<sequence length="201" mass="21855">MTSDVANGRKTIPDQAPRPQGLRTRRASEVMAALGIVQLGDPVLTSATRPFRLPDERDEALRILQRLTAVADAVQRVHDFTTGAMGLAAPQIGEPRSMAVFRAAGAPQLVLINPQVIEVGPAHRQDWEETTEGCLSFFDFRCTLRRPRTAVISYLTLAGDEAVATFDRGRLARDVLHEVDHLSGVLCVDHVEPGALKLATA</sequence>
<comment type="cofactor">
    <cofactor evidence="2">
        <name>Fe(2+)</name>
        <dbReference type="ChEBI" id="CHEBI:29033"/>
    </cofactor>
    <text evidence="2">Binds 1 Fe(2+) ion.</text>
</comment>
<dbReference type="PANTHER" id="PTHR10458:SF22">
    <property type="entry name" value="PEPTIDE DEFORMYLASE"/>
    <property type="match status" value="1"/>
</dbReference>
<protein>
    <recommendedName>
        <fullName evidence="2">Peptide deformylase</fullName>
        <shortName evidence="2">PDF</shortName>
        <ecNumber evidence="2">3.5.1.88</ecNumber>
    </recommendedName>
    <alternativeName>
        <fullName evidence="2">Polypeptide deformylase</fullName>
    </alternativeName>
</protein>
<dbReference type="HAMAP" id="MF_00163">
    <property type="entry name" value="Pep_deformylase"/>
    <property type="match status" value="1"/>
</dbReference>
<organism evidence="4 5">
    <name type="scientific">Dactylosporangium salmoneum</name>
    <dbReference type="NCBI Taxonomy" id="53361"/>
    <lineage>
        <taxon>Bacteria</taxon>
        <taxon>Bacillati</taxon>
        <taxon>Actinomycetota</taxon>
        <taxon>Actinomycetes</taxon>
        <taxon>Micromonosporales</taxon>
        <taxon>Micromonosporaceae</taxon>
        <taxon>Dactylosporangium</taxon>
    </lineage>
</organism>
<keyword evidence="2" id="KW-0479">Metal-binding</keyword>
<comment type="similarity">
    <text evidence="1 2">Belongs to the polypeptide deformylase family.</text>
</comment>
<evidence type="ECO:0000313" key="4">
    <source>
        <dbReference type="EMBL" id="GAA2328980.1"/>
    </source>
</evidence>
<evidence type="ECO:0000313" key="5">
    <source>
        <dbReference type="Proteomes" id="UP001501444"/>
    </source>
</evidence>
<comment type="function">
    <text evidence="2">Removes the formyl group from the N-terminal Met of newly synthesized proteins. Requires at least a dipeptide for an efficient rate of reaction. N-terminal L-methionine is a prerequisite for activity but the enzyme has broad specificity at other positions.</text>
</comment>
<dbReference type="EMBL" id="BAAARV010000005">
    <property type="protein sequence ID" value="GAA2328980.1"/>
    <property type="molecule type" value="Genomic_DNA"/>
</dbReference>
<gene>
    <name evidence="4" type="primary">def_2</name>
    <name evidence="2" type="synonym">def</name>
    <name evidence="4" type="ORF">GCM10010170_006090</name>
</gene>
<feature type="active site" evidence="2">
    <location>
        <position position="178"/>
    </location>
</feature>
<name>A0ABP5SDT2_9ACTN</name>
<comment type="catalytic activity">
    <reaction evidence="2">
        <text>N-terminal N-formyl-L-methionyl-[peptide] + H2O = N-terminal L-methionyl-[peptide] + formate</text>
        <dbReference type="Rhea" id="RHEA:24420"/>
        <dbReference type="Rhea" id="RHEA-COMP:10639"/>
        <dbReference type="Rhea" id="RHEA-COMP:10640"/>
        <dbReference type="ChEBI" id="CHEBI:15377"/>
        <dbReference type="ChEBI" id="CHEBI:15740"/>
        <dbReference type="ChEBI" id="CHEBI:49298"/>
        <dbReference type="ChEBI" id="CHEBI:64731"/>
        <dbReference type="EC" id="3.5.1.88"/>
    </reaction>
</comment>
<proteinExistence type="inferred from homology"/>
<dbReference type="PRINTS" id="PR01576">
    <property type="entry name" value="PDEFORMYLASE"/>
</dbReference>
<dbReference type="PIRSF" id="PIRSF004749">
    <property type="entry name" value="Pep_def"/>
    <property type="match status" value="1"/>
</dbReference>
<dbReference type="InterPro" id="IPR036821">
    <property type="entry name" value="Peptide_deformylase_sf"/>
</dbReference>
<keyword evidence="2" id="KW-0648">Protein biosynthesis</keyword>
<evidence type="ECO:0000256" key="3">
    <source>
        <dbReference type="SAM" id="MobiDB-lite"/>
    </source>
</evidence>